<comment type="caution">
    <text evidence="1">The sequence shown here is derived from an EMBL/GenBank/DDBJ whole genome shotgun (WGS) entry which is preliminary data.</text>
</comment>
<dbReference type="RefSeq" id="WP_052258173.1">
    <property type="nucleotide sequence ID" value="NZ_CP142381.1"/>
</dbReference>
<keyword evidence="2" id="KW-1185">Reference proteome</keyword>
<organism evidence="1 2">
    <name type="scientific">Chromobacterium subtsugae</name>
    <dbReference type="NCBI Taxonomy" id="251747"/>
    <lineage>
        <taxon>Bacteria</taxon>
        <taxon>Pseudomonadati</taxon>
        <taxon>Pseudomonadota</taxon>
        <taxon>Betaproteobacteria</taxon>
        <taxon>Neisseriales</taxon>
        <taxon>Chromobacteriaceae</taxon>
        <taxon>Chromobacterium</taxon>
    </lineage>
</organism>
<name>A0ABS7FGR5_9NEIS</name>
<dbReference type="Gene3D" id="3.20.20.150">
    <property type="entry name" value="Divalent-metal-dependent TIM barrel enzymes"/>
    <property type="match status" value="1"/>
</dbReference>
<protein>
    <submittedName>
        <fullName evidence="1">Metabolite traffic protein EboE</fullName>
    </submittedName>
</protein>
<dbReference type="Proteomes" id="UP000711178">
    <property type="component" value="Unassembled WGS sequence"/>
</dbReference>
<dbReference type="InterPro" id="IPR036237">
    <property type="entry name" value="Xyl_isomerase-like_sf"/>
</dbReference>
<accession>A0ABS7FGR5</accession>
<sequence>MRLATTASPAIELGHLCYCTNIHPAESWDETRAALGKHLPAIKAQVSPLQPFGVGLRLSALAARQLETQAGLLPEFLQFLARHQLYVFTLNGFPYGRFHGPGAKRQVYLPDWRHPERLEYSDRLARLLSHLLPPDIDGSISTLPGAYAAHLRQPDQELPLIADNLLRHAATLHHLHMESGRCIRLALEPEPECLLETTRDAILFFQRHLLTASALTRLANLCHCPPGHAETLLRRHLGVCLDCCHAAVEFEDIESSLDQLAAAGIALVKLQLSAGLKLADVQPGHQAQLQSFADDHYLHQVVQRTPAGLRRFDDLPAALSQLEQAQGAEWRIHFHVPLWAQQLGDFSSTQDCVRQVLARHRRQSLTSHLEVETYSWHVLPPGFRAGNLDDAICQELSWVKEQLQ</sequence>
<dbReference type="EMBL" id="JAHDTB010000016">
    <property type="protein sequence ID" value="MBW8289259.1"/>
    <property type="molecule type" value="Genomic_DNA"/>
</dbReference>
<dbReference type="GeneID" id="89686627"/>
<proteinExistence type="predicted"/>
<gene>
    <name evidence="1" type="primary">eboE</name>
    <name evidence="1" type="ORF">KIF53_16625</name>
</gene>
<dbReference type="NCBIfam" id="NF035939">
    <property type="entry name" value="TIM_EboE"/>
    <property type="match status" value="1"/>
</dbReference>
<evidence type="ECO:0000313" key="1">
    <source>
        <dbReference type="EMBL" id="MBW8289259.1"/>
    </source>
</evidence>
<reference evidence="1 2" key="1">
    <citation type="submission" date="2021-05" db="EMBL/GenBank/DDBJ databases">
        <title>Draft Whole Genome Sequencing Of Biosensor Chromobacterium violaceum Strain CV026 Reveals A Regulatory RNA In Chromobacterium violaceum Phenotype Regulatory Network.</title>
        <authorList>
            <person name="Hong K.W."/>
            <person name="Chan K.G."/>
            <person name="Chang C.-Y."/>
        </authorList>
    </citation>
    <scope>NUCLEOTIDE SEQUENCE [LARGE SCALE GENOMIC DNA]</scope>
    <source>
        <strain evidence="1 2">ATCC 31532</strain>
    </source>
</reference>
<dbReference type="SUPFAM" id="SSF51658">
    <property type="entry name" value="Xylose isomerase-like"/>
    <property type="match status" value="1"/>
</dbReference>
<evidence type="ECO:0000313" key="2">
    <source>
        <dbReference type="Proteomes" id="UP000711178"/>
    </source>
</evidence>